<dbReference type="InterPro" id="IPR029047">
    <property type="entry name" value="HSP70_peptide-bd_sf"/>
</dbReference>
<dbReference type="Gene3D" id="3.30.420.40">
    <property type="match status" value="3"/>
</dbReference>
<protein>
    <recommendedName>
        <fullName evidence="7">Heat shock protein 70</fullName>
    </recommendedName>
</protein>
<dbReference type="PANTHER" id="PTHR19375">
    <property type="entry name" value="HEAT SHOCK PROTEIN 70KDA"/>
    <property type="match status" value="1"/>
</dbReference>
<accession>A0ABR4QNV3</accession>
<comment type="similarity">
    <text evidence="2">Belongs to the heat shock protein 70 family.</text>
</comment>
<dbReference type="InterPro" id="IPR013126">
    <property type="entry name" value="Hsp_70_fam"/>
</dbReference>
<dbReference type="EMBL" id="JAKROA010000002">
    <property type="protein sequence ID" value="KAL5111070.1"/>
    <property type="molecule type" value="Genomic_DNA"/>
</dbReference>
<evidence type="ECO:0000313" key="5">
    <source>
        <dbReference type="EMBL" id="KAL5111070.1"/>
    </source>
</evidence>
<name>A0ABR4QNV3_9CEST</name>
<dbReference type="PRINTS" id="PR00301">
    <property type="entry name" value="HEATSHOCK70"/>
</dbReference>
<keyword evidence="3" id="KW-0547">Nucleotide-binding</keyword>
<evidence type="ECO:0000256" key="4">
    <source>
        <dbReference type="ARBA" id="ARBA00022840"/>
    </source>
</evidence>
<dbReference type="InterPro" id="IPR029048">
    <property type="entry name" value="HSP70_C_sf"/>
</dbReference>
<dbReference type="Proteomes" id="UP001651158">
    <property type="component" value="Unassembled WGS sequence"/>
</dbReference>
<evidence type="ECO:0000256" key="3">
    <source>
        <dbReference type="ARBA" id="ARBA00022741"/>
    </source>
</evidence>
<dbReference type="SUPFAM" id="SSF53474">
    <property type="entry name" value="alpha/beta-Hydrolases"/>
    <property type="match status" value="1"/>
</dbReference>
<dbReference type="InterPro" id="IPR004142">
    <property type="entry name" value="NDRG"/>
</dbReference>
<evidence type="ECO:0000313" key="6">
    <source>
        <dbReference type="Proteomes" id="UP001651158"/>
    </source>
</evidence>
<dbReference type="Gene3D" id="3.40.50.1820">
    <property type="entry name" value="alpha/beta hydrolase"/>
    <property type="match status" value="1"/>
</dbReference>
<sequence length="1077" mass="117733">MFRYLAVINQKGISSILKNVSGGFSSAPKGHVIGIDLGTTNSCVAVMEGKAPKILENAEGARTTPSVVAFTSEGERLVGAPAKRQAVTNSKNTLYATKRLIGRRYDDPEVQKEKKNASFSIIRASNGDAWVEAQGKAYSPSQKTIWVQRIAVYDLGGGTFDISLLEIQKGVFEVKSTNGDTFLGGEDFDQVLLNYLVGEFKKEQGIDVTKDPMALQRVREAAEKAKVELSSSLQTDINLPYLTMDQTGPKHMNLKLSRSKFESLVESLIKRTVGPCEKAMKDAGVKASDVGDVILVGGMSRMPKVQETVRKIFGRAPSKNVNPDEAVALGAAIQGGVLAGDVTDVLLLDVTPLSLGIETLGGVFTKLINRNTTIPTKKSQVFSTAADGQTQVEIKVFQGEREMAVDNKLLGRFSLVGIPPAPRGVPQIEVTFDIDANGIVNVSARDKGTGKEQQIVIQSSGGLSKDEIENMVRNAEQYAAADKERRDLVEAINHAEGIAHDTESKMEEYKDHLPQEERDKLAKLIADLRETLSNKENLTADALKKATDELQQSSLKLFEIAYKKMADSRSSSSSDSKEKDQHLVLWTLKSPIFTSLRRTVLHPSSVNCQPSFLCRQFMFNSSTIPSVSKCHTHTTLSSNMEGTATALPPGDMAFHGLKLEVAARNDELDILNSRKEKGDNTLKCCAGGVSARANLNVTSASDALDNSKMAHSGQISRRRRLVGATQRIDDVRTATVTPFSTALAALADVRTSTSENYGRYQVMWFSYRIPTWKDVAALTVHDLGCNLPGQGDNMPDLPSDWKFPTMQKIAEGISELCDSLELKHVVVIGDGAGANIMAREDICLGAILIHCTGTTAGFMESLRDRVNSWKLNSIGMHPSVENYLVLHRFGVQDPNFVQATTEAELWGAIKNFLQSLRENINPKNLNKFIQAFMVRTNITDSIGNLKCPVLFITGSVASFNHTVYTLYNALMNALKDQPARKANVELLEIDGVANVMRERPEKVAESVQNFMQGLGIAGGAVNRRLSSTGNVPRIRNRSASMDEYDQPVGVKNLLFDNTRRYSKATDIPGISEDHKLL</sequence>
<dbReference type="NCBIfam" id="NF001413">
    <property type="entry name" value="PRK00290.1"/>
    <property type="match status" value="1"/>
</dbReference>
<dbReference type="PROSITE" id="PS00329">
    <property type="entry name" value="HSP70_2"/>
    <property type="match status" value="1"/>
</dbReference>
<evidence type="ECO:0000256" key="2">
    <source>
        <dbReference type="ARBA" id="ARBA00007381"/>
    </source>
</evidence>
<organism evidence="5 6">
    <name type="scientific">Taenia crassiceps</name>
    <dbReference type="NCBI Taxonomy" id="6207"/>
    <lineage>
        <taxon>Eukaryota</taxon>
        <taxon>Metazoa</taxon>
        <taxon>Spiralia</taxon>
        <taxon>Lophotrochozoa</taxon>
        <taxon>Platyhelminthes</taxon>
        <taxon>Cestoda</taxon>
        <taxon>Eucestoda</taxon>
        <taxon>Cyclophyllidea</taxon>
        <taxon>Taeniidae</taxon>
        <taxon>Taenia</taxon>
    </lineage>
</organism>
<dbReference type="PROSITE" id="PS01036">
    <property type="entry name" value="HSP70_3"/>
    <property type="match status" value="1"/>
</dbReference>
<comment type="similarity">
    <text evidence="1">Belongs to the NDRG family.</text>
</comment>
<proteinExistence type="inferred from homology"/>
<evidence type="ECO:0000256" key="1">
    <source>
        <dbReference type="ARBA" id="ARBA00005598"/>
    </source>
</evidence>
<reference evidence="5 6" key="1">
    <citation type="journal article" date="2022" name="Front. Cell. Infect. Microbiol.">
        <title>The Genomes of Two Strains of Taenia crassiceps the Animal Model for the Study of Human Cysticercosis.</title>
        <authorList>
            <person name="Bobes R.J."/>
            <person name="Estrada K."/>
            <person name="Rios-Valencia D.G."/>
            <person name="Calderon-Gallegos A."/>
            <person name="de la Torre P."/>
            <person name="Carrero J.C."/>
            <person name="Sanchez-Flores A."/>
            <person name="Laclette J.P."/>
        </authorList>
    </citation>
    <scope>NUCLEOTIDE SEQUENCE [LARGE SCALE GENOMIC DNA]</scope>
    <source>
        <strain evidence="5">WFUcys</strain>
    </source>
</reference>
<evidence type="ECO:0008006" key="7">
    <source>
        <dbReference type="Google" id="ProtNLM"/>
    </source>
</evidence>
<comment type="caution">
    <text evidence="5">The sequence shown here is derived from an EMBL/GenBank/DDBJ whole genome shotgun (WGS) entry which is preliminary data.</text>
</comment>
<dbReference type="SUPFAM" id="SSF53067">
    <property type="entry name" value="Actin-like ATPase domain"/>
    <property type="match status" value="2"/>
</dbReference>
<dbReference type="SUPFAM" id="SSF100934">
    <property type="entry name" value="Heat shock protein 70kD (HSP70), C-terminal subdomain"/>
    <property type="match status" value="1"/>
</dbReference>
<dbReference type="InterPro" id="IPR018181">
    <property type="entry name" value="Heat_shock_70_CS"/>
</dbReference>
<dbReference type="Gene3D" id="3.90.640.10">
    <property type="entry name" value="Actin, Chain A, domain 4"/>
    <property type="match status" value="1"/>
</dbReference>
<keyword evidence="6" id="KW-1185">Reference proteome</keyword>
<keyword evidence="4" id="KW-0067">ATP-binding</keyword>
<dbReference type="Pfam" id="PF00012">
    <property type="entry name" value="HSP70"/>
    <property type="match status" value="2"/>
</dbReference>
<dbReference type="Gene3D" id="2.60.34.10">
    <property type="entry name" value="Substrate Binding Domain Of DNAk, Chain A, domain 1"/>
    <property type="match status" value="1"/>
</dbReference>
<dbReference type="PROSITE" id="PS00297">
    <property type="entry name" value="HSP70_1"/>
    <property type="match status" value="1"/>
</dbReference>
<dbReference type="SUPFAM" id="SSF100920">
    <property type="entry name" value="Heat shock protein 70kD (HSP70), peptide-binding domain"/>
    <property type="match status" value="1"/>
</dbReference>
<dbReference type="Gene3D" id="1.20.1270.10">
    <property type="match status" value="1"/>
</dbReference>
<dbReference type="InterPro" id="IPR043129">
    <property type="entry name" value="ATPase_NBD"/>
</dbReference>
<dbReference type="Gene3D" id="3.30.30.30">
    <property type="match status" value="1"/>
</dbReference>
<gene>
    <name evidence="5" type="ORF">TcWFU_010478</name>
</gene>
<dbReference type="InterPro" id="IPR029058">
    <property type="entry name" value="AB_hydrolase_fold"/>
</dbReference>
<dbReference type="Pfam" id="PF03096">
    <property type="entry name" value="Ndr"/>
    <property type="match status" value="1"/>
</dbReference>